<dbReference type="AlphaFoldDB" id="A0A0D2HIU2"/>
<organism evidence="3 4">
    <name type="scientific">Cladophialophora bantiana (strain ATCC 10958 / CBS 173.52 / CDC B-1940 / NIH 8579)</name>
    <name type="common">Xylohypha bantiana</name>
    <dbReference type="NCBI Taxonomy" id="1442370"/>
    <lineage>
        <taxon>Eukaryota</taxon>
        <taxon>Fungi</taxon>
        <taxon>Dikarya</taxon>
        <taxon>Ascomycota</taxon>
        <taxon>Pezizomycotina</taxon>
        <taxon>Eurotiomycetes</taxon>
        <taxon>Chaetothyriomycetidae</taxon>
        <taxon>Chaetothyriales</taxon>
        <taxon>Herpotrichiellaceae</taxon>
        <taxon>Cladophialophora</taxon>
    </lineage>
</organism>
<dbReference type="HOGENOM" id="CLU_841980_0_0_1"/>
<proteinExistence type="predicted"/>
<evidence type="ECO:0000313" key="3">
    <source>
        <dbReference type="EMBL" id="KIW90670.1"/>
    </source>
</evidence>
<sequence length="330" mass="36393">MRAWVSGLARRQRLSCPSPSKSRLQEVDCTRPDTIRLPSVRTETPYRAEPHTLPTAIVDESSIAFSGRVALVARMPRRLPIPWIDSDSNLHWYDPETGYDRGSYDDDQGTSYKKTPNSKGHSVRFSGPTRGGSSTSSDRGRGRRRRRGDHPESRALSAVFSGVYPRDRRHRNLESRSGISIGGPFYDEDHDRWDYDFGRSSGPPRLEDCPHGEVEVVCEYCNDGHGRHAMLATLTTTSTTSAQRLDTNTAGPPQADVDAAVLVRLGAIWVAIAATAPAASSPCTTVWFYMISGIILTSFMITMTTLIMIMILATATPMGGAGEEEEEEDQ</sequence>
<keyword evidence="2" id="KW-1133">Transmembrane helix</keyword>
<evidence type="ECO:0000256" key="2">
    <source>
        <dbReference type="SAM" id="Phobius"/>
    </source>
</evidence>
<dbReference type="VEuPathDB" id="FungiDB:Z519_08453"/>
<keyword evidence="4" id="KW-1185">Reference proteome</keyword>
<dbReference type="Proteomes" id="UP000053789">
    <property type="component" value="Unassembled WGS sequence"/>
</dbReference>
<dbReference type="EMBL" id="KN846992">
    <property type="protein sequence ID" value="KIW90670.1"/>
    <property type="molecule type" value="Genomic_DNA"/>
</dbReference>
<evidence type="ECO:0000313" key="4">
    <source>
        <dbReference type="Proteomes" id="UP000053789"/>
    </source>
</evidence>
<evidence type="ECO:0000256" key="1">
    <source>
        <dbReference type="SAM" id="MobiDB-lite"/>
    </source>
</evidence>
<gene>
    <name evidence="3" type="ORF">Z519_08453</name>
</gene>
<dbReference type="OrthoDB" id="4161632at2759"/>
<dbReference type="RefSeq" id="XP_016617339.1">
    <property type="nucleotide sequence ID" value="XM_016766181.1"/>
</dbReference>
<protein>
    <submittedName>
        <fullName evidence="3">Uncharacterized protein</fullName>
    </submittedName>
</protein>
<feature type="region of interest" description="Disordered" evidence="1">
    <location>
        <begin position="101"/>
        <end position="160"/>
    </location>
</feature>
<keyword evidence="2" id="KW-0812">Transmembrane</keyword>
<feature type="compositionally biased region" description="Polar residues" evidence="1">
    <location>
        <begin position="109"/>
        <end position="120"/>
    </location>
</feature>
<dbReference type="GeneID" id="27701381"/>
<feature type="compositionally biased region" description="Low complexity" evidence="1">
    <location>
        <begin position="124"/>
        <end position="137"/>
    </location>
</feature>
<keyword evidence="2" id="KW-0472">Membrane</keyword>
<reference evidence="3" key="1">
    <citation type="submission" date="2015-01" db="EMBL/GenBank/DDBJ databases">
        <title>The Genome Sequence of Cladophialophora bantiana CBS 173.52.</title>
        <authorList>
            <consortium name="The Broad Institute Genomics Platform"/>
            <person name="Cuomo C."/>
            <person name="de Hoog S."/>
            <person name="Gorbushina A."/>
            <person name="Stielow B."/>
            <person name="Teixiera M."/>
            <person name="Abouelleil A."/>
            <person name="Chapman S.B."/>
            <person name="Priest M."/>
            <person name="Young S.K."/>
            <person name="Wortman J."/>
            <person name="Nusbaum C."/>
            <person name="Birren B."/>
        </authorList>
    </citation>
    <scope>NUCLEOTIDE SEQUENCE [LARGE SCALE GENOMIC DNA]</scope>
    <source>
        <strain evidence="3">CBS 173.52</strain>
    </source>
</reference>
<accession>A0A0D2HIU2</accession>
<name>A0A0D2HIU2_CLAB1</name>
<feature type="transmembrane region" description="Helical" evidence="2">
    <location>
        <begin position="286"/>
        <end position="313"/>
    </location>
</feature>